<sequence>MRLEFEMADAGLICKRVEIESRLNPLSPRKCPFPRLAVKQVRKFEP</sequence>
<dbReference type="AlphaFoldDB" id="A0A225DYQ2"/>
<proteinExistence type="predicted"/>
<organism evidence="1 2">
    <name type="scientific">Fimbriiglobus ruber</name>
    <dbReference type="NCBI Taxonomy" id="1908690"/>
    <lineage>
        <taxon>Bacteria</taxon>
        <taxon>Pseudomonadati</taxon>
        <taxon>Planctomycetota</taxon>
        <taxon>Planctomycetia</taxon>
        <taxon>Gemmatales</taxon>
        <taxon>Gemmataceae</taxon>
        <taxon>Fimbriiglobus</taxon>
    </lineage>
</organism>
<name>A0A225DYQ2_9BACT</name>
<reference evidence="2" key="1">
    <citation type="submission" date="2017-06" db="EMBL/GenBank/DDBJ databases">
        <title>Genome analysis of Fimbriiglobus ruber SP5, the first member of the order Planctomycetales with confirmed chitinolytic capability.</title>
        <authorList>
            <person name="Ravin N.V."/>
            <person name="Rakitin A.L."/>
            <person name="Ivanova A.A."/>
            <person name="Beletsky A.V."/>
            <person name="Kulichevskaya I.S."/>
            <person name="Mardanov A.V."/>
            <person name="Dedysh S.N."/>
        </authorList>
    </citation>
    <scope>NUCLEOTIDE SEQUENCE [LARGE SCALE GENOMIC DNA]</scope>
    <source>
        <strain evidence="2">SP5</strain>
    </source>
</reference>
<accession>A0A225DYQ2</accession>
<protein>
    <submittedName>
        <fullName evidence="1">Uncharacterized protein</fullName>
    </submittedName>
</protein>
<dbReference type="Proteomes" id="UP000214646">
    <property type="component" value="Unassembled WGS sequence"/>
</dbReference>
<evidence type="ECO:0000313" key="2">
    <source>
        <dbReference type="Proteomes" id="UP000214646"/>
    </source>
</evidence>
<evidence type="ECO:0000313" key="1">
    <source>
        <dbReference type="EMBL" id="OWK42369.1"/>
    </source>
</evidence>
<dbReference type="EMBL" id="NIDE01000005">
    <property type="protein sequence ID" value="OWK42369.1"/>
    <property type="molecule type" value="Genomic_DNA"/>
</dbReference>
<keyword evidence="2" id="KW-1185">Reference proteome</keyword>
<gene>
    <name evidence="1" type="ORF">FRUB_04447</name>
</gene>
<comment type="caution">
    <text evidence="1">The sequence shown here is derived from an EMBL/GenBank/DDBJ whole genome shotgun (WGS) entry which is preliminary data.</text>
</comment>